<proteinExistence type="inferred from homology"/>
<dbReference type="AlphaFoldDB" id="A0A853KD17"/>
<dbReference type="PANTHER" id="PTHR42813">
    <property type="entry name" value="ZINC-TYPE ALCOHOL DEHYDROGENASE-LIKE"/>
    <property type="match status" value="1"/>
</dbReference>
<dbReference type="GO" id="GO:0016491">
    <property type="term" value="F:oxidoreductase activity"/>
    <property type="evidence" value="ECO:0007669"/>
    <property type="project" value="UniProtKB-KW"/>
</dbReference>
<dbReference type="CDD" id="cd08283">
    <property type="entry name" value="FDH_like_1"/>
    <property type="match status" value="1"/>
</dbReference>
<accession>A0A853KD17</accession>
<organism evidence="7 8">
    <name type="scientific">Ferroacidibacillus organovorans</name>
    <dbReference type="NCBI Taxonomy" id="1765683"/>
    <lineage>
        <taxon>Bacteria</taxon>
        <taxon>Bacillati</taxon>
        <taxon>Bacillota</taxon>
        <taxon>Bacilli</taxon>
        <taxon>Bacillales</taxon>
        <taxon>Alicyclobacillaceae</taxon>
        <taxon>Ferroacidibacillus</taxon>
    </lineage>
</organism>
<dbReference type="Gene3D" id="3.90.180.10">
    <property type="entry name" value="Medium-chain alcohol dehydrogenases, catalytic domain"/>
    <property type="match status" value="1"/>
</dbReference>
<dbReference type="PROSITE" id="PS00059">
    <property type="entry name" value="ADH_ZINC"/>
    <property type="match status" value="1"/>
</dbReference>
<dbReference type="PANTHER" id="PTHR42813:SF2">
    <property type="entry name" value="DEHYDROGENASE, ZINC-CONTAINING, PUTATIVE (AFU_ORTHOLOGUE AFUA_2G02810)-RELATED"/>
    <property type="match status" value="1"/>
</dbReference>
<evidence type="ECO:0000259" key="6">
    <source>
        <dbReference type="SMART" id="SM00829"/>
    </source>
</evidence>
<dbReference type="Proteomes" id="UP000077421">
    <property type="component" value="Unassembled WGS sequence"/>
</dbReference>
<name>A0A853KD17_9BACL</name>
<sequence>MRAVTYQGRKHVDVKNVPDPKLVKADDLVIQVTSAAICGSDLHLIHGMIPNLQKGYILGHEAMGVVVAAGPDVERVRVGQRVIVPFNIACGTCIYCQNQLEGLCDNSNEHNETGAIYGYSDTFGGYDGGQAELLRVPYGNFGSFVVPESCERDDEELLFLSDILPTAYWGVRNAGVKKGDTVVVLGCGPVGLLAQRFSWMEGAARVIAVDRLDYRLAHAKRTNHVETIHFERQQHTGDMIKEMTRGGADVVIDCVGLDGKMNPIEVVESALKLQVGTLSAIVIASQCVRKGGVIQLIGVYGARYNAFPLGDLFSRGVTLKMGQASVIHLLPELFRMIENETLRATDLITHRLPLSEAPHAYRVFDQKEEDCIKVVLKP</sequence>
<dbReference type="SUPFAM" id="SSF50129">
    <property type="entry name" value="GroES-like"/>
    <property type="match status" value="1"/>
</dbReference>
<dbReference type="Pfam" id="PF00107">
    <property type="entry name" value="ADH_zinc_N"/>
    <property type="match status" value="1"/>
</dbReference>
<dbReference type="Gene3D" id="3.40.50.720">
    <property type="entry name" value="NAD(P)-binding Rossmann-like Domain"/>
    <property type="match status" value="1"/>
</dbReference>
<dbReference type="OrthoDB" id="9777057at2"/>
<comment type="similarity">
    <text evidence="5">Belongs to the zinc-containing alcohol dehydrogenase family.</text>
</comment>
<dbReference type="InterPro" id="IPR036291">
    <property type="entry name" value="NAD(P)-bd_dom_sf"/>
</dbReference>
<dbReference type="InterPro" id="IPR011032">
    <property type="entry name" value="GroES-like_sf"/>
</dbReference>
<comment type="cofactor">
    <cofactor evidence="1 5">
        <name>Zn(2+)</name>
        <dbReference type="ChEBI" id="CHEBI:29105"/>
    </cofactor>
</comment>
<evidence type="ECO:0000256" key="5">
    <source>
        <dbReference type="RuleBase" id="RU361277"/>
    </source>
</evidence>
<gene>
    <name evidence="7" type="ORF">AYW79_11340</name>
</gene>
<evidence type="ECO:0000256" key="2">
    <source>
        <dbReference type="ARBA" id="ARBA00022723"/>
    </source>
</evidence>
<dbReference type="InterPro" id="IPR020843">
    <property type="entry name" value="ER"/>
</dbReference>
<keyword evidence="2 5" id="KW-0479">Metal-binding</keyword>
<dbReference type="InterPro" id="IPR013149">
    <property type="entry name" value="ADH-like_C"/>
</dbReference>
<keyword evidence="4" id="KW-0560">Oxidoreductase</keyword>
<comment type="caution">
    <text evidence="7">The sequence shown here is derived from an EMBL/GenBank/DDBJ whole genome shotgun (WGS) entry which is preliminary data.</text>
</comment>
<dbReference type="InterPro" id="IPR013154">
    <property type="entry name" value="ADH-like_N"/>
</dbReference>
<dbReference type="EMBL" id="LSUQ01000041">
    <property type="protein sequence ID" value="OAG93300.1"/>
    <property type="molecule type" value="Genomic_DNA"/>
</dbReference>
<evidence type="ECO:0000313" key="7">
    <source>
        <dbReference type="EMBL" id="OAG93300.1"/>
    </source>
</evidence>
<protein>
    <submittedName>
        <fullName evidence="7">Glutathione-dependent formaldehyde dehydrogenase</fullName>
    </submittedName>
</protein>
<evidence type="ECO:0000256" key="3">
    <source>
        <dbReference type="ARBA" id="ARBA00022833"/>
    </source>
</evidence>
<keyword evidence="3 5" id="KW-0862">Zinc</keyword>
<evidence type="ECO:0000256" key="4">
    <source>
        <dbReference type="ARBA" id="ARBA00023002"/>
    </source>
</evidence>
<dbReference type="SMART" id="SM00829">
    <property type="entry name" value="PKS_ER"/>
    <property type="match status" value="1"/>
</dbReference>
<dbReference type="RefSeq" id="WP_067565864.1">
    <property type="nucleotide sequence ID" value="NZ_LSUQ01000041.1"/>
</dbReference>
<dbReference type="SUPFAM" id="SSF51735">
    <property type="entry name" value="NAD(P)-binding Rossmann-fold domains"/>
    <property type="match status" value="1"/>
</dbReference>
<dbReference type="InterPro" id="IPR002328">
    <property type="entry name" value="ADH_Zn_CS"/>
</dbReference>
<evidence type="ECO:0000313" key="8">
    <source>
        <dbReference type="Proteomes" id="UP000077421"/>
    </source>
</evidence>
<dbReference type="GO" id="GO:0008270">
    <property type="term" value="F:zinc ion binding"/>
    <property type="evidence" value="ECO:0007669"/>
    <property type="project" value="InterPro"/>
</dbReference>
<evidence type="ECO:0000256" key="1">
    <source>
        <dbReference type="ARBA" id="ARBA00001947"/>
    </source>
</evidence>
<feature type="domain" description="Enoyl reductase (ER)" evidence="6">
    <location>
        <begin position="8"/>
        <end position="376"/>
    </location>
</feature>
<reference evidence="7 8" key="1">
    <citation type="submission" date="2016-02" db="EMBL/GenBank/DDBJ databases">
        <title>Draft genome sequence of Acidibacillus ferrooxidans SLC66.</title>
        <authorList>
            <person name="Oliveira G."/>
            <person name="Nancucheo I."/>
            <person name="Dall'Agnol H."/>
            <person name="Johnson B."/>
            <person name="Oliveira R."/>
            <person name="Nunes G.L."/>
            <person name="Tzotzos G."/>
            <person name="Orellana S.C."/>
            <person name="Salim A.C."/>
            <person name="Araujo F.M."/>
        </authorList>
    </citation>
    <scope>NUCLEOTIDE SEQUENCE [LARGE SCALE GENOMIC DNA]</scope>
    <source>
        <strain evidence="7 8">SLC66</strain>
    </source>
</reference>
<dbReference type="Pfam" id="PF08240">
    <property type="entry name" value="ADH_N"/>
    <property type="match status" value="1"/>
</dbReference>